<organism evidence="1 2">
    <name type="scientific">Panagrolaimus sp. ES5</name>
    <dbReference type="NCBI Taxonomy" id="591445"/>
    <lineage>
        <taxon>Eukaryota</taxon>
        <taxon>Metazoa</taxon>
        <taxon>Ecdysozoa</taxon>
        <taxon>Nematoda</taxon>
        <taxon>Chromadorea</taxon>
        <taxon>Rhabditida</taxon>
        <taxon>Tylenchina</taxon>
        <taxon>Panagrolaimomorpha</taxon>
        <taxon>Panagrolaimoidea</taxon>
        <taxon>Panagrolaimidae</taxon>
        <taxon>Panagrolaimus</taxon>
    </lineage>
</organism>
<name>A0AC34G4H4_9BILA</name>
<sequence length="227" mass="25054">MGLTQAKIECAKEVYICSNHDSPDHFITVASFFIARVQQLPQLPRLPAQFQRPHREPAVRVPLIRDYEQSLNPNPRRTQGGCAPSIASNRSTSGTQNSTRASSHESSGSRSRSQATSRASMRNGSRSQSPPQPGINVTYNRSGRVQNAVKDAIAALRIPVGQRSNLEAFLESCHRIRPVDGSTQQLTAIQNLIAGIQPSDEFDQLIDGVDDMDTVLHRLFSRVLITR</sequence>
<proteinExistence type="predicted"/>
<dbReference type="WBParaSite" id="ES5_v2.g24372.t1">
    <property type="protein sequence ID" value="ES5_v2.g24372.t1"/>
    <property type="gene ID" value="ES5_v2.g24372"/>
</dbReference>
<evidence type="ECO:0000313" key="2">
    <source>
        <dbReference type="WBParaSite" id="ES5_v2.g24372.t1"/>
    </source>
</evidence>
<dbReference type="Proteomes" id="UP000887579">
    <property type="component" value="Unplaced"/>
</dbReference>
<evidence type="ECO:0000313" key="1">
    <source>
        <dbReference type="Proteomes" id="UP000887579"/>
    </source>
</evidence>
<accession>A0AC34G4H4</accession>
<reference evidence="2" key="1">
    <citation type="submission" date="2022-11" db="UniProtKB">
        <authorList>
            <consortium name="WormBaseParasite"/>
        </authorList>
    </citation>
    <scope>IDENTIFICATION</scope>
</reference>
<protein>
    <submittedName>
        <fullName evidence="2">Uncharacterized protein</fullName>
    </submittedName>
</protein>